<keyword evidence="3" id="KW-1185">Reference proteome</keyword>
<evidence type="ECO:0000256" key="1">
    <source>
        <dbReference type="SAM" id="SignalP"/>
    </source>
</evidence>
<dbReference type="PROSITE" id="PS51257">
    <property type="entry name" value="PROKAR_LIPOPROTEIN"/>
    <property type="match status" value="1"/>
</dbReference>
<reference evidence="2 3" key="1">
    <citation type="submission" date="2024-09" db="EMBL/GenBank/DDBJ databases">
        <title>Novel species of the genus Pelomonas and Roseateles isolated from streams.</title>
        <authorList>
            <person name="Lu H."/>
        </authorList>
    </citation>
    <scope>NUCLEOTIDE SEQUENCE [LARGE SCALE GENOMIC DNA]</scope>
    <source>
        <strain evidence="2 3">BYS96W</strain>
    </source>
</reference>
<organism evidence="2 3">
    <name type="scientific">Pelomonas nitida</name>
    <dbReference type="NCBI Taxonomy" id="3299027"/>
    <lineage>
        <taxon>Bacteria</taxon>
        <taxon>Pseudomonadati</taxon>
        <taxon>Pseudomonadota</taxon>
        <taxon>Betaproteobacteria</taxon>
        <taxon>Burkholderiales</taxon>
        <taxon>Sphaerotilaceae</taxon>
        <taxon>Roseateles</taxon>
    </lineage>
</organism>
<dbReference type="Proteomes" id="UP001606305">
    <property type="component" value="Unassembled WGS sequence"/>
</dbReference>
<comment type="caution">
    <text evidence="2">The sequence shown here is derived from an EMBL/GenBank/DDBJ whole genome shotgun (WGS) entry which is preliminary data.</text>
</comment>
<dbReference type="RefSeq" id="WP_394488425.1">
    <property type="nucleotide sequence ID" value="NZ_JBIGIA010000008.1"/>
</dbReference>
<name>A0ABW7G6I7_9BURK</name>
<dbReference type="EMBL" id="JBIGIA010000008">
    <property type="protein sequence ID" value="MFG6457566.1"/>
    <property type="molecule type" value="Genomic_DNA"/>
</dbReference>
<feature type="chain" id="PRO_5047070744" description="Lipoprotein" evidence="1">
    <location>
        <begin position="21"/>
        <end position="648"/>
    </location>
</feature>
<evidence type="ECO:0000313" key="2">
    <source>
        <dbReference type="EMBL" id="MFG6457566.1"/>
    </source>
</evidence>
<accession>A0ABW7G6I7</accession>
<evidence type="ECO:0000313" key="3">
    <source>
        <dbReference type="Proteomes" id="UP001606305"/>
    </source>
</evidence>
<evidence type="ECO:0008006" key="4">
    <source>
        <dbReference type="Google" id="ProtNLM"/>
    </source>
</evidence>
<sequence>MKACVLWSLCLLLAACGGGGGDEASGGAAVVPALSAQCQPGSVARLALPTAALAGRNQELALLACPGALLGEVQWRQTDGSTLLPMSARSAALSVTPPGAGHYAFSINFSDAKGAAYTGLAEFNAAAAEATSMVVRGEPSVWSGGQTSLRAWVEGLAAADYAGAQVRWSRIDGPAVDLGDAAQWRVIFAAPTVAEDAVLRLRVDATLADGRMVSQAFSLLVQAPPAAAAAPLFDSSNPSSRVYPYMAGGAHAAALRDCIYTPTLSRNALCTLNRLPLLGTETRGEVPTVEQVMARVLVSNDWMAQRFEAFLREQDTHGDFRRMLNATTAVVIGGRVRPAFYWVATGAIYLDADSLWLTAEERDTVSEVADPRGGYGAALAYDTLWRYVQGGQAVGGRSNVLTRASRDTAALIPTLGRLLYHELTHANDFLPSRVHLLLNGSQRVVDASPANTASEELRAQLPFTSQAMVDLGRVQFFGATATDVQRAYQPADVAAFFSADRATDDYSYSWPTGQSVPREDAAMLAEEALMQLRHGVLRDFAIAPLYVSGSSADLVVAWGQRGRVGEPAIRPRVALVLAQTMPWLPAGFTDALAPPLALRAGLTWGQNLDQAALASGAARALSVSERALEADLDTQRRSHRRSAVELVR</sequence>
<protein>
    <recommendedName>
        <fullName evidence="4">Lipoprotein</fullName>
    </recommendedName>
</protein>
<proteinExistence type="predicted"/>
<keyword evidence="1" id="KW-0732">Signal</keyword>
<feature type="signal peptide" evidence="1">
    <location>
        <begin position="1"/>
        <end position="20"/>
    </location>
</feature>
<gene>
    <name evidence="2" type="ORF">ACG00X_12060</name>
</gene>